<dbReference type="Proteomes" id="UP001496674">
    <property type="component" value="Chromosome"/>
</dbReference>
<keyword evidence="5" id="KW-1185">Reference proteome</keyword>
<protein>
    <recommendedName>
        <fullName evidence="3">SbsA Ig-like domain-containing protein</fullName>
    </recommendedName>
</protein>
<evidence type="ECO:0000259" key="3">
    <source>
        <dbReference type="Pfam" id="PF13205"/>
    </source>
</evidence>
<reference evidence="4 5" key="1">
    <citation type="submission" date="2023-04" db="EMBL/GenBank/DDBJ databases">
        <title>Draft genome sequence of acteroides sedimenti strain YN3PY1.</title>
        <authorList>
            <person name="Yoshida N."/>
        </authorList>
    </citation>
    <scope>NUCLEOTIDE SEQUENCE [LARGE SCALE GENOMIC DNA]</scope>
    <source>
        <strain evidence="4 5">YN3PY1</strain>
    </source>
</reference>
<feature type="region of interest" description="Disordered" evidence="2">
    <location>
        <begin position="569"/>
        <end position="599"/>
    </location>
</feature>
<accession>A0ABM8IEF5</accession>
<dbReference type="InterPro" id="IPR013784">
    <property type="entry name" value="Carb-bd-like_fold"/>
</dbReference>
<organism evidence="4 5">
    <name type="scientific">Bacteroides sedimenti</name>
    <dbReference type="NCBI Taxonomy" id="2136147"/>
    <lineage>
        <taxon>Bacteria</taxon>
        <taxon>Pseudomonadati</taxon>
        <taxon>Bacteroidota</taxon>
        <taxon>Bacteroidia</taxon>
        <taxon>Bacteroidales</taxon>
        <taxon>Bacteroidaceae</taxon>
        <taxon>Bacteroides</taxon>
    </lineage>
</organism>
<evidence type="ECO:0000313" key="4">
    <source>
        <dbReference type="EMBL" id="BEH00041.1"/>
    </source>
</evidence>
<evidence type="ECO:0000256" key="2">
    <source>
        <dbReference type="SAM" id="MobiDB-lite"/>
    </source>
</evidence>
<gene>
    <name evidence="4" type="ORF">BSYN_23050</name>
</gene>
<evidence type="ECO:0000313" key="5">
    <source>
        <dbReference type="Proteomes" id="UP001496674"/>
    </source>
</evidence>
<dbReference type="EMBL" id="AP028055">
    <property type="protein sequence ID" value="BEH00041.1"/>
    <property type="molecule type" value="Genomic_DNA"/>
</dbReference>
<proteinExistence type="predicted"/>
<dbReference type="Pfam" id="PF13205">
    <property type="entry name" value="Big_5"/>
    <property type="match status" value="1"/>
</dbReference>
<dbReference type="SUPFAM" id="SSF49452">
    <property type="entry name" value="Starch-binding domain-like"/>
    <property type="match status" value="1"/>
</dbReference>
<feature type="compositionally biased region" description="Polar residues" evidence="2">
    <location>
        <begin position="588"/>
        <end position="599"/>
    </location>
</feature>
<evidence type="ECO:0000256" key="1">
    <source>
        <dbReference type="ARBA" id="ARBA00022729"/>
    </source>
</evidence>
<keyword evidence="1" id="KW-0732">Signal</keyword>
<feature type="domain" description="SbsA Ig-like" evidence="3">
    <location>
        <begin position="10"/>
        <end position="109"/>
    </location>
</feature>
<dbReference type="InterPro" id="IPR032812">
    <property type="entry name" value="SbsA_Ig"/>
</dbReference>
<feature type="compositionally biased region" description="Basic and acidic residues" evidence="2">
    <location>
        <begin position="569"/>
        <end position="581"/>
    </location>
</feature>
<name>A0ABM8IEF5_9BACE</name>
<sequence>MGNPTGGPIDVTPPKFVGSIPSIGTLNNTKKKIVLEFDEFIKIENASEKVIVSPPQALSPEIKQNGKKISVNLLDSLKPNSTYTIDFSDAIVDNNEGNPLGSFAFTFSTGTKIDTLEVSGYLLDASNLEPVKGMLVGLHSNLTDSAFIKLPFDRVSRTDSRGHFTIKGVAPGTYRVFGLQDANQNFAFDQKSEAIAVYGSPVTPRFEVRSKQDTIWRDTITVDTILTKRYTHYLPDDLILRTFKEEVKSQYLIKSERLNPNKFSLYFAAASTTLPSIKGINFNEKDAFFVEKALKNDTIHYWVKDSVLIKKDTLEMSLNYLYTDTLGHLVPKTDTLYLAVKKLKGSTVPKRKKGEPEPIKLLQVKNDVPQSMDVYRNIRLEFEEPVADYDKNAIHLQQKVDSLWKEAPFIFRQDTLHPREYELVTEWEPEKEYRFAVDSAAFRSIYGLHSGKIESKFKVRSLDEYATLYFNITGADSTAYVELLDAQDKPVRKVKAVNGKADFYFLNPGKYYVRLINDSNGNGVWDTGNFEKGIQPEEVFYYNQVLELKALWEIEQDWNVRGVSLEKQKPDILKKQKPDEKKKKKTQNSRTNSNSRRGF</sequence>